<dbReference type="Pfam" id="PF11396">
    <property type="entry name" value="PepSY_like"/>
    <property type="match status" value="1"/>
</dbReference>
<dbReference type="EMBL" id="FTOI01000007">
    <property type="protein sequence ID" value="SIS80435.1"/>
    <property type="molecule type" value="Genomic_DNA"/>
</dbReference>
<evidence type="ECO:0000313" key="3">
    <source>
        <dbReference type="EMBL" id="SIS80435.1"/>
    </source>
</evidence>
<evidence type="ECO:0000256" key="1">
    <source>
        <dbReference type="SAM" id="SignalP"/>
    </source>
</evidence>
<name>A0A1N7M2V1_9FLAO</name>
<proteinExistence type="predicted"/>
<organism evidence="3 4">
    <name type="scientific">Kaistella chaponensis</name>
    <dbReference type="NCBI Taxonomy" id="713588"/>
    <lineage>
        <taxon>Bacteria</taxon>
        <taxon>Pseudomonadati</taxon>
        <taxon>Bacteroidota</taxon>
        <taxon>Flavobacteriia</taxon>
        <taxon>Flavobacteriales</taxon>
        <taxon>Weeksellaceae</taxon>
        <taxon>Chryseobacterium group</taxon>
        <taxon>Kaistella</taxon>
    </lineage>
</organism>
<dbReference type="Proteomes" id="UP000185839">
    <property type="component" value="Unassembled WGS sequence"/>
</dbReference>
<sequence length="145" mass="16944">MKILKILAVVLFTSGFAKAQELNSADVPGNLNDAFNKEYPKATNAEWKKELDHYKVEFDLDRRDHEVWYNASGNMLKKELEITEAELPQVVRSIIKSKYAGYRVDDVEMVWKNKVKTYEVELEKGQDEKHIIFDEKGKVLNERNH</sequence>
<gene>
    <name evidence="3" type="ORF">SAMN05421789_10750</name>
</gene>
<feature type="chain" id="PRO_5012546270" evidence="1">
    <location>
        <begin position="20"/>
        <end position="145"/>
    </location>
</feature>
<dbReference type="RefSeq" id="WP_076387080.1">
    <property type="nucleotide sequence ID" value="NZ_FTOI01000007.1"/>
</dbReference>
<dbReference type="AlphaFoldDB" id="A0A1N7M2V1"/>
<dbReference type="SUPFAM" id="SSF160574">
    <property type="entry name" value="BT0923-like"/>
    <property type="match status" value="1"/>
</dbReference>
<dbReference type="InterPro" id="IPR021533">
    <property type="entry name" value="PepSY-like"/>
</dbReference>
<dbReference type="STRING" id="713588.SAMN05421789_10750"/>
<dbReference type="OrthoDB" id="1121502at2"/>
<evidence type="ECO:0000313" key="4">
    <source>
        <dbReference type="Proteomes" id="UP000185839"/>
    </source>
</evidence>
<dbReference type="Gene3D" id="3.10.450.360">
    <property type="match status" value="1"/>
</dbReference>
<protein>
    <submittedName>
        <fullName evidence="3">Putative beta-lactamase-inhibitor-like, PepSY-like</fullName>
    </submittedName>
</protein>
<reference evidence="4" key="1">
    <citation type="submission" date="2017-01" db="EMBL/GenBank/DDBJ databases">
        <authorList>
            <person name="Varghese N."/>
            <person name="Submissions S."/>
        </authorList>
    </citation>
    <scope>NUCLEOTIDE SEQUENCE [LARGE SCALE GENOMIC DNA]</scope>
    <source>
        <strain evidence="4">DSM 23145</strain>
    </source>
</reference>
<feature type="signal peptide" evidence="1">
    <location>
        <begin position="1"/>
        <end position="19"/>
    </location>
</feature>
<accession>A0A1N7M2V1</accession>
<keyword evidence="4" id="KW-1185">Reference proteome</keyword>
<keyword evidence="1" id="KW-0732">Signal</keyword>
<evidence type="ECO:0000259" key="2">
    <source>
        <dbReference type="Pfam" id="PF11396"/>
    </source>
</evidence>
<feature type="domain" description="Putative beta-lactamase-inhibitor-like PepSY-like" evidence="2">
    <location>
        <begin position="53"/>
        <end position="140"/>
    </location>
</feature>